<gene>
    <name evidence="2" type="ORF">Cvel_15559</name>
</gene>
<sequence>MGVLGMFGKRRPPSPLPVPLKEAALIPLLLTCFCSAFSFHAPSSFPSRETSRRVPTALRRREWVLSRSSERGRSSVLHVGEGIYNSELELPPLSQVGNLDLATESVLTAVKDGNRFLDVDCSKIPKVQAQSPLQFGVNLARRIVKRGQMKVAVFCNDQYEYNAALTEFGKVGMAFSEFLGLSDGVLKEPPRADLYIFTNVKVSTVEDVWECVRTLEGDEQSTTPKAYVILNSQIELLRFEATRRVALQLTPMVHNQFLCRFKPVYFFDRFLFGETSGRFGRRDFEFETFVFRHYPMDFQVLYLKRDVEGEKNSWISVEGLPCRRLEVSPTRPNARDLREALSRQMGEEVDPRYKEFEDRALNERGSMYDWREEISQDYRY</sequence>
<reference evidence="2" key="1">
    <citation type="submission" date="2014-11" db="EMBL/GenBank/DDBJ databases">
        <authorList>
            <person name="Otto D Thomas"/>
            <person name="Naeem Raeece"/>
        </authorList>
    </citation>
    <scope>NUCLEOTIDE SEQUENCE</scope>
</reference>
<evidence type="ECO:0000313" key="2">
    <source>
        <dbReference type="EMBL" id="CEM08366.1"/>
    </source>
</evidence>
<organism evidence="2">
    <name type="scientific">Chromera velia CCMP2878</name>
    <dbReference type="NCBI Taxonomy" id="1169474"/>
    <lineage>
        <taxon>Eukaryota</taxon>
        <taxon>Sar</taxon>
        <taxon>Alveolata</taxon>
        <taxon>Colpodellida</taxon>
        <taxon>Chromeraceae</taxon>
        <taxon>Chromera</taxon>
    </lineage>
</organism>
<dbReference type="Pfam" id="PF09353">
    <property type="entry name" value="DUF1995"/>
    <property type="match status" value="1"/>
</dbReference>
<proteinExistence type="predicted"/>
<name>A0A0G4F707_9ALVE</name>
<dbReference type="InterPro" id="IPR018962">
    <property type="entry name" value="DUF1995"/>
</dbReference>
<feature type="domain" description="DUF1995" evidence="1">
    <location>
        <begin position="102"/>
        <end position="322"/>
    </location>
</feature>
<protein>
    <recommendedName>
        <fullName evidence="1">DUF1995 domain-containing protein</fullName>
    </recommendedName>
</protein>
<dbReference type="VEuPathDB" id="CryptoDB:Cvel_15559"/>
<dbReference type="AlphaFoldDB" id="A0A0G4F707"/>
<dbReference type="EMBL" id="CDMZ01000172">
    <property type="protein sequence ID" value="CEM08366.1"/>
    <property type="molecule type" value="Genomic_DNA"/>
</dbReference>
<accession>A0A0G4F707</accession>
<evidence type="ECO:0000259" key="1">
    <source>
        <dbReference type="Pfam" id="PF09353"/>
    </source>
</evidence>